<protein>
    <submittedName>
        <fullName evidence="2">Uncharacterized protein</fullName>
    </submittedName>
</protein>
<keyword evidence="1" id="KW-1133">Transmembrane helix</keyword>
<dbReference type="Proteomes" id="UP000480178">
    <property type="component" value="Chromosome"/>
</dbReference>
<keyword evidence="3" id="KW-1185">Reference proteome</keyword>
<dbReference type="KEGG" id="rhoz:GXP67_18105"/>
<dbReference type="EMBL" id="CP048222">
    <property type="protein sequence ID" value="QHT68418.1"/>
    <property type="molecule type" value="Genomic_DNA"/>
</dbReference>
<evidence type="ECO:0000313" key="2">
    <source>
        <dbReference type="EMBL" id="QHT68418.1"/>
    </source>
</evidence>
<sequence length="564" mass="63842">MKNRWTYLTFNTFKPLHLFRKDSTTAIIAKILLLCFSFQVSGCNYYRTRTENSPASGQQISLAAGKYFILHQGNKTYSFSNPVINGEFLEGVIGEVAPDFIGYTNPESGKAYRYNSSDKRIALNIVHIYINEYSKGEGSQVMIPITSIKRIDVVEKETGRTVASHILGGLAMITGVLVIVTILVALLKSSCPFVYVYNGENYQFVGETYGGAIFSPLERQDFMPLPGIQPVGNEYRVKITNELKERQYTNLAQLWVVAHPQGSQVLLDQQGNPQVFSNLQPPVSAMATDGRNYLPQLLKKDQSAYLFNEATATDSLNSMVLTFAKPASVQQGKLILRAQNSLWLDYLFGEFTKKFGSFYTTWAERQKAKSYDELNTWQHNQGIPLLVSVETDQGWQPIEAIPSVGPLAARDLVVPIDFSKDNSKPEVRIKLSAGFMFWELDYAAIDFSKQIPATLSRHTPFSAITHQNKDVSKQLASDDKHYLAQTQPGMAVELKFQVDTPNKPAEKYTAFLRTKGYYEHIREYEGMPDMVELSQFRKQGRFIEFSREKYQESIHQMNNTVARQ</sequence>
<name>A0A6C0GK64_9BACT</name>
<accession>A0A6C0GK64</accession>
<evidence type="ECO:0000313" key="3">
    <source>
        <dbReference type="Proteomes" id="UP000480178"/>
    </source>
</evidence>
<keyword evidence="1" id="KW-0472">Membrane</keyword>
<keyword evidence="1" id="KW-0812">Transmembrane</keyword>
<dbReference type="RefSeq" id="WP_162444431.1">
    <property type="nucleotide sequence ID" value="NZ_CP048222.1"/>
</dbReference>
<dbReference type="AlphaFoldDB" id="A0A6C0GK64"/>
<reference evidence="2 3" key="1">
    <citation type="submission" date="2020-01" db="EMBL/GenBank/DDBJ databases">
        <authorList>
            <person name="Kim M.K."/>
        </authorList>
    </citation>
    <scope>NUCLEOTIDE SEQUENCE [LARGE SCALE GENOMIC DNA]</scope>
    <source>
        <strain evidence="2 3">172606-1</strain>
    </source>
</reference>
<organism evidence="2 3">
    <name type="scientific">Rhodocytophaga rosea</name>
    <dbReference type="NCBI Taxonomy" id="2704465"/>
    <lineage>
        <taxon>Bacteria</taxon>
        <taxon>Pseudomonadati</taxon>
        <taxon>Bacteroidota</taxon>
        <taxon>Cytophagia</taxon>
        <taxon>Cytophagales</taxon>
        <taxon>Rhodocytophagaceae</taxon>
        <taxon>Rhodocytophaga</taxon>
    </lineage>
</organism>
<proteinExistence type="predicted"/>
<feature type="transmembrane region" description="Helical" evidence="1">
    <location>
        <begin position="166"/>
        <end position="187"/>
    </location>
</feature>
<gene>
    <name evidence="2" type="ORF">GXP67_18105</name>
</gene>
<evidence type="ECO:0000256" key="1">
    <source>
        <dbReference type="SAM" id="Phobius"/>
    </source>
</evidence>